<dbReference type="OrthoDB" id="4869960at2759"/>
<accession>A0A8X6F9T7</accession>
<gene>
    <name evidence="5" type="ORF">TNCT_54941</name>
</gene>
<dbReference type="InterPro" id="IPR001680">
    <property type="entry name" value="WD40_rpt"/>
</dbReference>
<dbReference type="GO" id="GO:0005737">
    <property type="term" value="C:cytoplasm"/>
    <property type="evidence" value="ECO:0007669"/>
    <property type="project" value="TreeGrafter"/>
</dbReference>
<feature type="compositionally biased region" description="Basic and acidic residues" evidence="4">
    <location>
        <begin position="149"/>
        <end position="160"/>
    </location>
</feature>
<keyword evidence="6" id="KW-1185">Reference proteome</keyword>
<dbReference type="InterPro" id="IPR045151">
    <property type="entry name" value="DCAF8"/>
</dbReference>
<dbReference type="PANTHER" id="PTHR15574:SF21">
    <property type="entry name" value="DDB1- AND CUL4-ASSOCIATED FACTOR 8"/>
    <property type="match status" value="1"/>
</dbReference>
<feature type="compositionally biased region" description="Polar residues" evidence="4">
    <location>
        <begin position="90"/>
        <end position="101"/>
    </location>
</feature>
<reference evidence="5" key="1">
    <citation type="submission" date="2020-07" db="EMBL/GenBank/DDBJ databases">
        <title>Multicomponent nature underlies the extraordinary mechanical properties of spider dragline silk.</title>
        <authorList>
            <person name="Kono N."/>
            <person name="Nakamura H."/>
            <person name="Mori M."/>
            <person name="Yoshida Y."/>
            <person name="Ohtoshi R."/>
            <person name="Malay A.D."/>
            <person name="Moran D.A.P."/>
            <person name="Tomita M."/>
            <person name="Numata K."/>
            <person name="Arakawa K."/>
        </authorList>
    </citation>
    <scope>NUCLEOTIDE SEQUENCE</scope>
</reference>
<dbReference type="InterPro" id="IPR015943">
    <property type="entry name" value="WD40/YVTN_repeat-like_dom_sf"/>
</dbReference>
<dbReference type="GO" id="GO:0080008">
    <property type="term" value="C:Cul4-RING E3 ubiquitin ligase complex"/>
    <property type="evidence" value="ECO:0007669"/>
    <property type="project" value="TreeGrafter"/>
</dbReference>
<dbReference type="PANTHER" id="PTHR15574">
    <property type="entry name" value="WD REPEAT DOMAIN-CONTAINING FAMILY"/>
    <property type="match status" value="1"/>
</dbReference>
<keyword evidence="2" id="KW-0677">Repeat</keyword>
<feature type="compositionally biased region" description="Low complexity" evidence="4">
    <location>
        <begin position="1"/>
        <end position="10"/>
    </location>
</feature>
<dbReference type="SMART" id="SM00320">
    <property type="entry name" value="WD40"/>
    <property type="match status" value="1"/>
</dbReference>
<feature type="compositionally biased region" description="Polar residues" evidence="4">
    <location>
        <begin position="110"/>
        <end position="120"/>
    </location>
</feature>
<dbReference type="AlphaFoldDB" id="A0A8X6F9T7"/>
<evidence type="ECO:0000256" key="2">
    <source>
        <dbReference type="ARBA" id="ARBA00022737"/>
    </source>
</evidence>
<evidence type="ECO:0000256" key="3">
    <source>
        <dbReference type="PROSITE-ProRule" id="PRU00221"/>
    </source>
</evidence>
<dbReference type="Gene3D" id="2.130.10.10">
    <property type="entry name" value="YVTN repeat-like/Quinoprotein amine dehydrogenase"/>
    <property type="match status" value="1"/>
</dbReference>
<protein>
    <submittedName>
        <fullName evidence="5">Uncharacterized protein</fullName>
    </submittedName>
</protein>
<dbReference type="Proteomes" id="UP000887116">
    <property type="component" value="Unassembled WGS sequence"/>
</dbReference>
<dbReference type="Pfam" id="PF00400">
    <property type="entry name" value="WD40"/>
    <property type="match status" value="1"/>
</dbReference>
<evidence type="ECO:0000313" key="6">
    <source>
        <dbReference type="Proteomes" id="UP000887116"/>
    </source>
</evidence>
<dbReference type="PROSITE" id="PS50294">
    <property type="entry name" value="WD_REPEATS_REGION"/>
    <property type="match status" value="1"/>
</dbReference>
<evidence type="ECO:0000256" key="1">
    <source>
        <dbReference type="ARBA" id="ARBA00022574"/>
    </source>
</evidence>
<feature type="compositionally biased region" description="Polar residues" evidence="4">
    <location>
        <begin position="58"/>
        <end position="70"/>
    </location>
</feature>
<name>A0A8X6F9T7_TRICU</name>
<comment type="caution">
    <text evidence="5">The sequence shown here is derived from an EMBL/GenBank/DDBJ whole genome shotgun (WGS) entry which is preliminary data.</text>
</comment>
<keyword evidence="1 3" id="KW-0853">WD repeat</keyword>
<feature type="compositionally biased region" description="Acidic residues" evidence="4">
    <location>
        <begin position="138"/>
        <end position="147"/>
    </location>
</feature>
<evidence type="ECO:0000256" key="4">
    <source>
        <dbReference type="SAM" id="MobiDB-lite"/>
    </source>
</evidence>
<sequence length="273" mass="30130">MESTSSSTSKRSTKNEGHESNDSGTKFDGNYSNGEPTKGKRLKKDDSGINVIPESDNSDGSDCVNSSVNLDHQYGAPGNLTDDSERDSADSGNLESISMNEFDQGDTEESAANNMENVESASGVIRKEPRVPRIINSSDEDSDDIADVETVKPKKDETKNYDPTPNTPKPKHNWIAAKAIASRQLGFSSKYSPDIFRYNCYGALHFVERLELMYKMKKHDGCVNALNFNSTGTRLVSGSDDLHVIIWDWTVSEPVLEYRSGHQANVFQVSNSE</sequence>
<evidence type="ECO:0000313" key="5">
    <source>
        <dbReference type="EMBL" id="GFQ73289.1"/>
    </source>
</evidence>
<feature type="region of interest" description="Disordered" evidence="4">
    <location>
        <begin position="1"/>
        <end position="171"/>
    </location>
</feature>
<feature type="repeat" description="WD" evidence="3">
    <location>
        <begin position="216"/>
        <end position="257"/>
    </location>
</feature>
<dbReference type="InterPro" id="IPR036322">
    <property type="entry name" value="WD40_repeat_dom_sf"/>
</dbReference>
<proteinExistence type="predicted"/>
<dbReference type="EMBL" id="BMAO01001434">
    <property type="protein sequence ID" value="GFQ73289.1"/>
    <property type="molecule type" value="Genomic_DNA"/>
</dbReference>
<dbReference type="SUPFAM" id="SSF50978">
    <property type="entry name" value="WD40 repeat-like"/>
    <property type="match status" value="1"/>
</dbReference>
<dbReference type="PROSITE" id="PS50082">
    <property type="entry name" value="WD_REPEATS_2"/>
    <property type="match status" value="1"/>
</dbReference>
<organism evidence="5 6">
    <name type="scientific">Trichonephila clavata</name>
    <name type="common">Joro spider</name>
    <name type="synonym">Nephila clavata</name>
    <dbReference type="NCBI Taxonomy" id="2740835"/>
    <lineage>
        <taxon>Eukaryota</taxon>
        <taxon>Metazoa</taxon>
        <taxon>Ecdysozoa</taxon>
        <taxon>Arthropoda</taxon>
        <taxon>Chelicerata</taxon>
        <taxon>Arachnida</taxon>
        <taxon>Araneae</taxon>
        <taxon>Araneomorphae</taxon>
        <taxon>Entelegynae</taxon>
        <taxon>Araneoidea</taxon>
        <taxon>Nephilidae</taxon>
        <taxon>Trichonephila</taxon>
    </lineage>
</organism>